<dbReference type="Pfam" id="PF07686">
    <property type="entry name" value="V-set"/>
    <property type="match status" value="2"/>
</dbReference>
<sequence>MFKDCKELSFHIVRRCSFRPDYYANTAPQNSSVNICTPGDDCLTANIGETVLIPCSLNIKEPLKAEDISVEWTAGDGLVVYSFVKGMVKDQDPKFRDRAELFKSELSRGNFSLSLSNVSEADDGERFQCIYYNNRAQDNNRKDLSKHCLQVAGSYSDPIVIRLSSASSDSEVNFTCKSAGGYPEPKVYWSVNKELFQESSQVNTSMSRDSKGRYNVTSVLTLNVTGDVSVTCIIENERLREKRISNEFQSDDCLTANIGDTVQIPCSLNTKEFLKAEDISVEWTTGDGRIIHSFVKGKDNLTNQVPQFKGRAQLFKPELSRGNLSLRLSNVSVDDEGEFECKYHKAGETSSSGVCYPCLLVAGRYSDPIVTISSSASNDSEVNFTCKSAGGYPEPKVYWSVNKMPFQDISRVNTRTSNDSKGRYNVTSILTLNVTGDVSVTCIIENERLRENRTSNEVQCEFTLYVVQKQTITSQQSHKTKPARCHHTCAICPFIIVSSLNSSWQPQTSGATNAIKVTLIWEAYMYTQKRRG</sequence>
<dbReference type="InterPro" id="IPR013783">
    <property type="entry name" value="Ig-like_fold"/>
</dbReference>
<comment type="caution">
    <text evidence="8">The sequence shown here is derived from an EMBL/GenBank/DDBJ whole genome shotgun (WGS) entry which is preliminary data.</text>
</comment>
<dbReference type="Gene3D" id="2.60.40.10">
    <property type="entry name" value="Immunoglobulins"/>
    <property type="match status" value="4"/>
</dbReference>
<organism evidence="8 9">
    <name type="scientific">Polypterus senegalus</name>
    <name type="common">Senegal bichir</name>
    <dbReference type="NCBI Taxonomy" id="55291"/>
    <lineage>
        <taxon>Eukaryota</taxon>
        <taxon>Metazoa</taxon>
        <taxon>Chordata</taxon>
        <taxon>Craniata</taxon>
        <taxon>Vertebrata</taxon>
        <taxon>Euteleostomi</taxon>
        <taxon>Actinopterygii</taxon>
        <taxon>Polypteriformes</taxon>
        <taxon>Polypteridae</taxon>
        <taxon>Polypterus</taxon>
    </lineage>
</organism>
<dbReference type="Proteomes" id="UP000886611">
    <property type="component" value="Unassembled WGS sequence"/>
</dbReference>
<keyword evidence="5" id="KW-0325">Glycoprotein</keyword>
<feature type="domain" description="Ig-like" evidence="7">
    <location>
        <begin position="28"/>
        <end position="145"/>
    </location>
</feature>
<reference evidence="8 9" key="1">
    <citation type="journal article" date="2021" name="Cell">
        <title>Tracing the genetic footprints of vertebrate landing in non-teleost ray-finned fishes.</title>
        <authorList>
            <person name="Bi X."/>
            <person name="Wang K."/>
            <person name="Yang L."/>
            <person name="Pan H."/>
            <person name="Jiang H."/>
            <person name="Wei Q."/>
            <person name="Fang M."/>
            <person name="Yu H."/>
            <person name="Zhu C."/>
            <person name="Cai Y."/>
            <person name="He Y."/>
            <person name="Gan X."/>
            <person name="Zeng H."/>
            <person name="Yu D."/>
            <person name="Zhu Y."/>
            <person name="Jiang H."/>
            <person name="Qiu Q."/>
            <person name="Yang H."/>
            <person name="Zhang Y.E."/>
            <person name="Wang W."/>
            <person name="Zhu M."/>
            <person name="He S."/>
            <person name="Zhang G."/>
        </authorList>
    </citation>
    <scope>NUCLEOTIDE SEQUENCE [LARGE SCALE GENOMIC DNA]</scope>
    <source>
        <strain evidence="8">Bchr_013</strain>
    </source>
</reference>
<keyword evidence="4" id="KW-1015">Disulfide bond</keyword>
<dbReference type="GO" id="GO:1903037">
    <property type="term" value="P:regulation of leukocyte cell-cell adhesion"/>
    <property type="evidence" value="ECO:0007669"/>
    <property type="project" value="UniProtKB-ARBA"/>
</dbReference>
<keyword evidence="6" id="KW-0393">Immunoglobulin domain</keyword>
<dbReference type="GO" id="GO:0050852">
    <property type="term" value="P:T cell receptor signaling pathway"/>
    <property type="evidence" value="ECO:0007669"/>
    <property type="project" value="TreeGrafter"/>
</dbReference>
<evidence type="ECO:0000313" key="9">
    <source>
        <dbReference type="Proteomes" id="UP000886611"/>
    </source>
</evidence>
<dbReference type="GO" id="GO:0050863">
    <property type="term" value="P:regulation of T cell activation"/>
    <property type="evidence" value="ECO:0007669"/>
    <property type="project" value="UniProtKB-ARBA"/>
</dbReference>
<dbReference type="InterPro" id="IPR013106">
    <property type="entry name" value="Ig_V-set"/>
</dbReference>
<dbReference type="InterPro" id="IPR050504">
    <property type="entry name" value="IgSF_BTN/MOG"/>
</dbReference>
<dbReference type="GO" id="GO:0005102">
    <property type="term" value="F:signaling receptor binding"/>
    <property type="evidence" value="ECO:0007669"/>
    <property type="project" value="TreeGrafter"/>
</dbReference>
<evidence type="ECO:0000256" key="3">
    <source>
        <dbReference type="ARBA" id="ARBA00023136"/>
    </source>
</evidence>
<evidence type="ECO:0000256" key="6">
    <source>
        <dbReference type="ARBA" id="ARBA00023319"/>
    </source>
</evidence>
<feature type="domain" description="Ig-like" evidence="7">
    <location>
        <begin position="368"/>
        <end position="459"/>
    </location>
</feature>
<dbReference type="PANTHER" id="PTHR24100">
    <property type="entry name" value="BUTYROPHILIN"/>
    <property type="match status" value="1"/>
</dbReference>
<feature type="non-terminal residue" evidence="8">
    <location>
        <position position="532"/>
    </location>
</feature>
<dbReference type="InterPro" id="IPR003599">
    <property type="entry name" value="Ig_sub"/>
</dbReference>
<name>A0A8X8BIS5_POLSE</name>
<protein>
    <submittedName>
        <fullName evidence="8">CD276 protein</fullName>
    </submittedName>
</protein>
<dbReference type="PROSITE" id="PS50835">
    <property type="entry name" value="IG_LIKE"/>
    <property type="match status" value="4"/>
</dbReference>
<evidence type="ECO:0000256" key="1">
    <source>
        <dbReference type="ARBA" id="ARBA00004370"/>
    </source>
</evidence>
<dbReference type="GO" id="GO:0001817">
    <property type="term" value="P:regulation of cytokine production"/>
    <property type="evidence" value="ECO:0007669"/>
    <property type="project" value="TreeGrafter"/>
</dbReference>
<dbReference type="GO" id="GO:0009897">
    <property type="term" value="C:external side of plasma membrane"/>
    <property type="evidence" value="ECO:0007669"/>
    <property type="project" value="TreeGrafter"/>
</dbReference>
<feature type="domain" description="Ig-like" evidence="7">
    <location>
        <begin position="259"/>
        <end position="355"/>
    </location>
</feature>
<gene>
    <name evidence="8" type="primary">Cd276_2</name>
    <name evidence="8" type="ORF">GTO96_0012492</name>
</gene>
<dbReference type="EMBL" id="JAATIS010008602">
    <property type="protein sequence ID" value="KAG2456449.1"/>
    <property type="molecule type" value="Genomic_DNA"/>
</dbReference>
<dbReference type="PANTHER" id="PTHR24100:SF151">
    <property type="entry name" value="ICOS LIGAND"/>
    <property type="match status" value="1"/>
</dbReference>
<evidence type="ECO:0000313" key="8">
    <source>
        <dbReference type="EMBL" id="KAG2456449.1"/>
    </source>
</evidence>
<dbReference type="SUPFAM" id="SSF48726">
    <property type="entry name" value="Immunoglobulin"/>
    <property type="match status" value="4"/>
</dbReference>
<dbReference type="FunFam" id="2.60.40.10:FF:000142">
    <property type="entry name" value="V-set domain-containing T-cell activation inhibitor 1"/>
    <property type="match status" value="1"/>
</dbReference>
<keyword evidence="2" id="KW-0732">Signal</keyword>
<feature type="domain" description="Ig-like" evidence="7">
    <location>
        <begin position="158"/>
        <end position="245"/>
    </location>
</feature>
<evidence type="ECO:0000256" key="5">
    <source>
        <dbReference type="ARBA" id="ARBA00023180"/>
    </source>
</evidence>
<keyword evidence="9" id="KW-1185">Reference proteome</keyword>
<feature type="non-terminal residue" evidence="8">
    <location>
        <position position="1"/>
    </location>
</feature>
<dbReference type="InterPro" id="IPR053896">
    <property type="entry name" value="BTN3A2-like_Ig-C"/>
</dbReference>
<accession>A0A8X8BIS5</accession>
<dbReference type="InterPro" id="IPR036179">
    <property type="entry name" value="Ig-like_dom_sf"/>
</dbReference>
<evidence type="ECO:0000256" key="2">
    <source>
        <dbReference type="ARBA" id="ARBA00022729"/>
    </source>
</evidence>
<keyword evidence="3" id="KW-0472">Membrane</keyword>
<dbReference type="InterPro" id="IPR007110">
    <property type="entry name" value="Ig-like_dom"/>
</dbReference>
<comment type="subcellular location">
    <subcellularLocation>
        <location evidence="1">Membrane</location>
    </subcellularLocation>
</comment>
<dbReference type="Pfam" id="PF22705">
    <property type="entry name" value="C2-set_3"/>
    <property type="match status" value="2"/>
</dbReference>
<evidence type="ECO:0000259" key="7">
    <source>
        <dbReference type="PROSITE" id="PS50835"/>
    </source>
</evidence>
<evidence type="ECO:0000256" key="4">
    <source>
        <dbReference type="ARBA" id="ARBA00023157"/>
    </source>
</evidence>
<dbReference type="AlphaFoldDB" id="A0A8X8BIS5"/>
<proteinExistence type="predicted"/>
<dbReference type="SMART" id="SM00409">
    <property type="entry name" value="IG"/>
    <property type="match status" value="3"/>
</dbReference>